<dbReference type="InterPro" id="IPR015424">
    <property type="entry name" value="PyrdxlP-dep_Trfase"/>
</dbReference>
<evidence type="ECO:0000256" key="10">
    <source>
        <dbReference type="SAM" id="MobiDB-lite"/>
    </source>
</evidence>
<dbReference type="FunFam" id="3.40.640.10:FF:000005">
    <property type="entry name" value="Glycine dehydrogenase (decarboxylating), mitochondrial"/>
    <property type="match status" value="1"/>
</dbReference>
<dbReference type="InterPro" id="IPR049315">
    <property type="entry name" value="GDC-P_N"/>
</dbReference>
<evidence type="ECO:0000256" key="2">
    <source>
        <dbReference type="ARBA" id="ARBA00003788"/>
    </source>
</evidence>
<comment type="catalytic activity">
    <reaction evidence="7 8">
        <text>N(6)-[(R)-lipoyl]-L-lysyl-[glycine-cleavage complex H protein] + glycine + H(+) = N(6)-[(R)-S(8)-aminomethyldihydrolipoyl]-L-lysyl-[glycine-cleavage complex H protein] + CO2</text>
        <dbReference type="Rhea" id="RHEA:24304"/>
        <dbReference type="Rhea" id="RHEA-COMP:10494"/>
        <dbReference type="Rhea" id="RHEA-COMP:10495"/>
        <dbReference type="ChEBI" id="CHEBI:15378"/>
        <dbReference type="ChEBI" id="CHEBI:16526"/>
        <dbReference type="ChEBI" id="CHEBI:57305"/>
        <dbReference type="ChEBI" id="CHEBI:83099"/>
        <dbReference type="ChEBI" id="CHEBI:83143"/>
        <dbReference type="EC" id="1.4.4.2"/>
    </reaction>
</comment>
<evidence type="ECO:0000259" key="12">
    <source>
        <dbReference type="Pfam" id="PF21478"/>
    </source>
</evidence>
<evidence type="ECO:0000256" key="7">
    <source>
        <dbReference type="ARBA" id="ARBA00049026"/>
    </source>
</evidence>
<dbReference type="GO" id="GO:0016594">
    <property type="term" value="F:glycine binding"/>
    <property type="evidence" value="ECO:0007669"/>
    <property type="project" value="TreeGrafter"/>
</dbReference>
<dbReference type="PANTHER" id="PTHR11773:SF1">
    <property type="entry name" value="GLYCINE DEHYDROGENASE (DECARBOXYLATING), MITOCHONDRIAL"/>
    <property type="match status" value="1"/>
</dbReference>
<reference evidence="14" key="1">
    <citation type="submission" date="2016-10" db="EMBL/GenBank/DDBJ databases">
        <authorList>
            <person name="Varghese N."/>
            <person name="Submissions S."/>
        </authorList>
    </citation>
    <scope>NUCLEOTIDE SEQUENCE [LARGE SCALE GENOMIC DNA]</scope>
    <source>
        <strain evidence="14">DSM 43161</strain>
    </source>
</reference>
<comment type="cofactor">
    <cofactor evidence="1 8 9">
        <name>pyridoxal 5'-phosphate</name>
        <dbReference type="ChEBI" id="CHEBI:597326"/>
    </cofactor>
</comment>
<comment type="function">
    <text evidence="2 8">The glycine cleavage system catalyzes the degradation of glycine. The P protein binds the alpha-amino group of glycine through its pyridoxal phosphate cofactor; CO(2) is released and the remaining methylamine moiety is then transferred to the lipoamide cofactor of the H protein.</text>
</comment>
<organism evidence="13 14">
    <name type="scientific">Geodermatophilus obscurus</name>
    <dbReference type="NCBI Taxonomy" id="1861"/>
    <lineage>
        <taxon>Bacteria</taxon>
        <taxon>Bacillati</taxon>
        <taxon>Actinomycetota</taxon>
        <taxon>Actinomycetes</taxon>
        <taxon>Geodermatophilales</taxon>
        <taxon>Geodermatophilaceae</taxon>
        <taxon>Geodermatophilus</taxon>
    </lineage>
</organism>
<dbReference type="FunFam" id="3.40.640.10:FF:000007">
    <property type="entry name" value="glycine dehydrogenase (Decarboxylating), mitochondrial"/>
    <property type="match status" value="1"/>
</dbReference>
<dbReference type="Gene3D" id="3.40.640.10">
    <property type="entry name" value="Type I PLP-dependent aspartate aminotransferase-like (Major domain)"/>
    <property type="match status" value="2"/>
</dbReference>
<sequence length="997" mass="104704">MADAAAGPLPSLRALSPAGSFAARHIGPRAGETDAMLEAVGHDSLQSLVDATVPETVRDRDALSLPAAADEAAVLAELRERAEANEVFTSMIGLGYSGTVTPAVIQRNILENPAWYTAYTPYQPEISQGRLEALLNFQTMVADLTGLPVAGASMLDEATAAAEAMTLVRRAGRAKPGAVFVVDADTLPQTLAVLQTRAEPLGIGLHVTDLSAGWPTDLPEAGAFGVLLSYPGASGAVRDHRALAEAAHAAGAAVVVAADVLALTLLEAPGEWGADVACGSTQRFGVPLGYGGPHAGYLSVREGLARQLPGRLVGVSVDADGDVAYRLALQTREQHIRREKATSNICTAQVLLAVMAGTYAVYHGPEGLTAIAARVHRSALALAGWLRAGGIDVVHGSFFDTVQARVPGRADEVVAAAAARRVNLRRVDADTVAVACDETTTPAVLRLVAEAFGVDADASALDDDGPDALPDVLRRRTPFLTHPVFSAHRSETALMRYLRSLSDKDLALDRTMIPLGSCTMKLNSAVEMAAVTWPEFGGLHPFAPAEQARGYRQLIDELCTWLAEITGYAAVSVQPNAGSQGEFAGLLAIRGYHASRGESHRDVCLIPSSAHGTNAASAVMAGMRVVVVACDEAGNVDLADLRAKVGQHADRLAAIMITYPSTHGVFETDIRDICAAVHDAGGQVYVDGANLNAMVGLARPGRFGSDVSHLNLHKTFCIPHGGGGPGVGPIGVREHLVPFLPGHPLADTGGQGPAVSGAPFGSAGILPISWAYLRLMGPDGLQRATEHAVLGANYLAARLREHYPVLYTGAGGLVAHECILDIRPITRATGITNDDIAKRLVDFGFHAPTMSFPVAGTLMVEPTESENLAELDRFVEAMVAIRGEIEEVASGEYDREDNPLRNAPHTLRMLAGEWARPYPRSAAVFPVPRLTTRGYLSPVRRIDQAFGDRNLVCSCPPPEAFAEPEPAHAPQTHVPGRDEGAPDDMGTAADVVGAGQS</sequence>
<protein>
    <recommendedName>
        <fullName evidence="8">Glycine dehydrogenase (decarboxylating)</fullName>
        <ecNumber evidence="8">1.4.4.2</ecNumber>
    </recommendedName>
    <alternativeName>
        <fullName evidence="8">Glycine cleavage system P-protein</fullName>
    </alternativeName>
    <alternativeName>
        <fullName evidence="8">Glycine decarboxylase</fullName>
    </alternativeName>
    <alternativeName>
        <fullName evidence="8">Glycine dehydrogenase (aminomethyl-transferring)</fullName>
    </alternativeName>
</protein>
<dbReference type="HAMAP" id="MF_00711">
    <property type="entry name" value="GcvP"/>
    <property type="match status" value="1"/>
</dbReference>
<dbReference type="InterPro" id="IPR015421">
    <property type="entry name" value="PyrdxlP-dep_Trfase_major"/>
</dbReference>
<dbReference type="InterPro" id="IPR049316">
    <property type="entry name" value="GDC-P_C"/>
</dbReference>
<dbReference type="GO" id="GO:0030170">
    <property type="term" value="F:pyridoxal phosphate binding"/>
    <property type="evidence" value="ECO:0007669"/>
    <property type="project" value="TreeGrafter"/>
</dbReference>
<name>A0A1I5CUK4_9ACTN</name>
<accession>A0A1I5CUK4</accession>
<keyword evidence="14" id="KW-1185">Reference proteome</keyword>
<dbReference type="OrthoDB" id="9801272at2"/>
<comment type="subunit">
    <text evidence="4 8">The glycine cleavage system is composed of four proteins: P, T, L and H.</text>
</comment>
<dbReference type="NCBIfam" id="TIGR00461">
    <property type="entry name" value="gcvP"/>
    <property type="match status" value="1"/>
</dbReference>
<dbReference type="GO" id="GO:0004375">
    <property type="term" value="F:glycine dehydrogenase (decarboxylating) activity"/>
    <property type="evidence" value="ECO:0007669"/>
    <property type="project" value="UniProtKB-EC"/>
</dbReference>
<dbReference type="GO" id="GO:0005829">
    <property type="term" value="C:cytosol"/>
    <property type="evidence" value="ECO:0007669"/>
    <property type="project" value="TreeGrafter"/>
</dbReference>
<gene>
    <name evidence="8" type="primary">gcvP</name>
    <name evidence="13" type="ORF">SAMN05660359_00557</name>
</gene>
<dbReference type="InterPro" id="IPR003437">
    <property type="entry name" value="GcvP"/>
</dbReference>
<evidence type="ECO:0000313" key="13">
    <source>
        <dbReference type="EMBL" id="SFN90622.1"/>
    </source>
</evidence>
<dbReference type="Gene3D" id="3.90.1150.10">
    <property type="entry name" value="Aspartate Aminotransferase, domain 1"/>
    <property type="match status" value="2"/>
</dbReference>
<dbReference type="InterPro" id="IPR020581">
    <property type="entry name" value="GDC_P"/>
</dbReference>
<evidence type="ECO:0000259" key="11">
    <source>
        <dbReference type="Pfam" id="PF02347"/>
    </source>
</evidence>
<evidence type="ECO:0000256" key="5">
    <source>
        <dbReference type="ARBA" id="ARBA00022898"/>
    </source>
</evidence>
<dbReference type="InterPro" id="IPR015422">
    <property type="entry name" value="PyrdxlP-dep_Trfase_small"/>
</dbReference>
<feature type="domain" description="Glycine cleavage system P-protein N-terminal" evidence="11">
    <location>
        <begin position="467"/>
        <end position="742"/>
    </location>
</feature>
<feature type="domain" description="Glycine dehydrogenase C-terminal" evidence="12">
    <location>
        <begin position="784"/>
        <end position="905"/>
    </location>
</feature>
<evidence type="ECO:0000256" key="6">
    <source>
        <dbReference type="ARBA" id="ARBA00023002"/>
    </source>
</evidence>
<dbReference type="SUPFAM" id="SSF53383">
    <property type="entry name" value="PLP-dependent transferases"/>
    <property type="match status" value="2"/>
</dbReference>
<dbReference type="NCBIfam" id="NF003346">
    <property type="entry name" value="PRK04366.1"/>
    <property type="match status" value="1"/>
</dbReference>
<feature type="domain" description="Glycine cleavage system P-protein N-terminal" evidence="11">
    <location>
        <begin position="24"/>
        <end position="446"/>
    </location>
</feature>
<dbReference type="CDD" id="cd00613">
    <property type="entry name" value="GDC-P"/>
    <property type="match status" value="1"/>
</dbReference>
<evidence type="ECO:0000256" key="4">
    <source>
        <dbReference type="ARBA" id="ARBA00011690"/>
    </source>
</evidence>
<dbReference type="EC" id="1.4.4.2" evidence="8"/>
<dbReference type="AlphaFoldDB" id="A0A1I5CUK4"/>
<keyword evidence="6 8" id="KW-0560">Oxidoreductase</keyword>
<dbReference type="Pfam" id="PF21478">
    <property type="entry name" value="GcvP2_C"/>
    <property type="match status" value="1"/>
</dbReference>
<comment type="similarity">
    <text evidence="3 8">Belongs to the GcvP family.</text>
</comment>
<feature type="region of interest" description="Disordered" evidence="10">
    <location>
        <begin position="958"/>
        <end position="997"/>
    </location>
</feature>
<evidence type="ECO:0000256" key="3">
    <source>
        <dbReference type="ARBA" id="ARBA00010756"/>
    </source>
</evidence>
<dbReference type="GO" id="GO:0005960">
    <property type="term" value="C:glycine cleavage complex"/>
    <property type="evidence" value="ECO:0007669"/>
    <property type="project" value="TreeGrafter"/>
</dbReference>
<evidence type="ECO:0000256" key="8">
    <source>
        <dbReference type="HAMAP-Rule" id="MF_00711"/>
    </source>
</evidence>
<feature type="compositionally biased region" description="Low complexity" evidence="10">
    <location>
        <begin position="960"/>
        <end position="970"/>
    </location>
</feature>
<evidence type="ECO:0000256" key="1">
    <source>
        <dbReference type="ARBA" id="ARBA00001933"/>
    </source>
</evidence>
<keyword evidence="5 8" id="KW-0663">Pyridoxal phosphate</keyword>
<dbReference type="Proteomes" id="UP000183642">
    <property type="component" value="Unassembled WGS sequence"/>
</dbReference>
<dbReference type="Pfam" id="PF02347">
    <property type="entry name" value="GDC-P"/>
    <property type="match status" value="2"/>
</dbReference>
<dbReference type="GO" id="GO:0019464">
    <property type="term" value="P:glycine decarboxylation via glycine cleavage system"/>
    <property type="evidence" value="ECO:0007669"/>
    <property type="project" value="UniProtKB-UniRule"/>
</dbReference>
<proteinExistence type="inferred from homology"/>
<evidence type="ECO:0000256" key="9">
    <source>
        <dbReference type="PIRSR" id="PIRSR603437-50"/>
    </source>
</evidence>
<evidence type="ECO:0000313" key="14">
    <source>
        <dbReference type="Proteomes" id="UP000183642"/>
    </source>
</evidence>
<dbReference type="PANTHER" id="PTHR11773">
    <property type="entry name" value="GLYCINE DEHYDROGENASE, DECARBOXYLATING"/>
    <property type="match status" value="1"/>
</dbReference>
<feature type="modified residue" description="N6-(pyridoxal phosphate)lysine" evidence="8 9">
    <location>
        <position position="714"/>
    </location>
</feature>
<dbReference type="EMBL" id="FOWE01000001">
    <property type="protein sequence ID" value="SFN90622.1"/>
    <property type="molecule type" value="Genomic_DNA"/>
</dbReference>